<comment type="cofactor">
    <cofactor evidence="8">
        <name>Mg(2+)</name>
        <dbReference type="ChEBI" id="CHEBI:18420"/>
    </cofactor>
    <cofactor evidence="8">
        <name>Mn(2+)</name>
        <dbReference type="ChEBI" id="CHEBI:29035"/>
    </cofactor>
</comment>
<keyword evidence="3 8" id="KW-0548">Nucleotidyltransferase</keyword>
<dbReference type="AlphaFoldDB" id="A0A931GRE2"/>
<dbReference type="InterPro" id="IPR003846">
    <property type="entry name" value="SelO"/>
</dbReference>
<evidence type="ECO:0000256" key="1">
    <source>
        <dbReference type="ARBA" id="ARBA00009747"/>
    </source>
</evidence>
<dbReference type="GO" id="GO:0070733">
    <property type="term" value="F:AMPylase activity"/>
    <property type="evidence" value="ECO:0007669"/>
    <property type="project" value="UniProtKB-EC"/>
</dbReference>
<dbReference type="GO" id="GO:0005524">
    <property type="term" value="F:ATP binding"/>
    <property type="evidence" value="ECO:0007669"/>
    <property type="project" value="UniProtKB-UniRule"/>
</dbReference>
<comment type="catalytic activity">
    <reaction evidence="8">
        <text>L-threonyl-[protein] + ATP = 3-O-(5'-adenylyl)-L-threonyl-[protein] + diphosphate</text>
        <dbReference type="Rhea" id="RHEA:54292"/>
        <dbReference type="Rhea" id="RHEA-COMP:11060"/>
        <dbReference type="Rhea" id="RHEA-COMP:13847"/>
        <dbReference type="ChEBI" id="CHEBI:30013"/>
        <dbReference type="ChEBI" id="CHEBI:30616"/>
        <dbReference type="ChEBI" id="CHEBI:33019"/>
        <dbReference type="ChEBI" id="CHEBI:138113"/>
        <dbReference type="EC" id="2.7.7.108"/>
    </reaction>
</comment>
<accession>A0A931GRE2</accession>
<keyword evidence="7 8" id="KW-0460">Magnesium</keyword>
<dbReference type="GO" id="GO:0030145">
    <property type="term" value="F:manganese ion binding"/>
    <property type="evidence" value="ECO:0007669"/>
    <property type="project" value="UniProtKB-UniRule"/>
</dbReference>
<comment type="catalytic activity">
    <reaction evidence="8">
        <text>L-histidyl-[protein] + UTP = N(tele)-(5'-uridylyl)-L-histidyl-[protein] + diphosphate</text>
        <dbReference type="Rhea" id="RHEA:83891"/>
        <dbReference type="Rhea" id="RHEA-COMP:9745"/>
        <dbReference type="Rhea" id="RHEA-COMP:20239"/>
        <dbReference type="ChEBI" id="CHEBI:29979"/>
        <dbReference type="ChEBI" id="CHEBI:33019"/>
        <dbReference type="ChEBI" id="CHEBI:46398"/>
        <dbReference type="ChEBI" id="CHEBI:233474"/>
    </reaction>
</comment>
<keyword evidence="10" id="KW-1185">Reference proteome</keyword>
<dbReference type="RefSeq" id="WP_196824339.1">
    <property type="nucleotide sequence ID" value="NZ_CP046980.1"/>
</dbReference>
<feature type="binding site" evidence="8">
    <location>
        <position position="170"/>
    </location>
    <ligand>
        <name>ATP</name>
        <dbReference type="ChEBI" id="CHEBI:30616"/>
    </ligand>
</feature>
<dbReference type="PANTHER" id="PTHR32057:SF14">
    <property type="entry name" value="PROTEIN ADENYLYLTRANSFERASE SELO, MITOCHONDRIAL"/>
    <property type="match status" value="1"/>
</dbReference>
<evidence type="ECO:0000256" key="6">
    <source>
        <dbReference type="ARBA" id="ARBA00022840"/>
    </source>
</evidence>
<feature type="binding site" evidence="8">
    <location>
        <position position="85"/>
    </location>
    <ligand>
        <name>ATP</name>
        <dbReference type="ChEBI" id="CHEBI:30616"/>
    </ligand>
</feature>
<evidence type="ECO:0000313" key="10">
    <source>
        <dbReference type="Proteomes" id="UP000658613"/>
    </source>
</evidence>
<reference evidence="9" key="1">
    <citation type="submission" date="2020-11" db="EMBL/GenBank/DDBJ databases">
        <title>Sequencing the genomes of 1000 actinobacteria strains.</title>
        <authorList>
            <person name="Klenk H.-P."/>
        </authorList>
    </citation>
    <scope>NUCLEOTIDE SEQUENCE</scope>
    <source>
        <strain evidence="9">DSM 45632</strain>
    </source>
</reference>
<dbReference type="EMBL" id="JADOUE010000001">
    <property type="protein sequence ID" value="MBG6121858.1"/>
    <property type="molecule type" value="Genomic_DNA"/>
</dbReference>
<sequence length="410" mass="43951">MSAPTLEHTLADALPEMAVDAHGAPCEAPELVVLNEPLADELGLDVAWLRSDDGVAWLTGAGGGHAMAYAGHQFGTFVPLLGDGRALLLGDLTDAHGVRREIQLKGSGRTSFSRPGSDGRGAIGPMLREYLVSEFMHAVGIPTTRSLAVVATGETVERQFGPVPGGIVARVARSHLRVGTVQLAALNAGDLVQRVVLAAGFPAADELLRTVMERQLRLVAAWMRVGFVHGVMNTDNTALSGETIDYGPCAFTETFRGNAVYSSIDRGGRYAFGNQPNIIAWNLARLADALLAISDEATLTSILGGIQETWDSQWTTLLQGLSTTGDITTYNSSHPWPLTDGTGRTHDHGPLFLPRNHMLDDAITKAEKNRDYSSYFELLAAVTDPFNPDAGPEWMAQPEGEREYVTFCGT</sequence>
<evidence type="ECO:0000256" key="3">
    <source>
        <dbReference type="ARBA" id="ARBA00022695"/>
    </source>
</evidence>
<feature type="binding site" evidence="8">
    <location>
        <position position="84"/>
    </location>
    <ligand>
        <name>ATP</name>
        <dbReference type="ChEBI" id="CHEBI:30616"/>
    </ligand>
</feature>
<keyword evidence="5 8" id="KW-0547">Nucleotide-binding</keyword>
<name>A0A931GRE2_9CORY</name>
<comment type="catalytic activity">
    <reaction evidence="8">
        <text>L-seryl-[protein] + UTP = O-(5'-uridylyl)-L-seryl-[protein] + diphosphate</text>
        <dbReference type="Rhea" id="RHEA:64604"/>
        <dbReference type="Rhea" id="RHEA-COMP:9863"/>
        <dbReference type="Rhea" id="RHEA-COMP:16635"/>
        <dbReference type="ChEBI" id="CHEBI:29999"/>
        <dbReference type="ChEBI" id="CHEBI:33019"/>
        <dbReference type="ChEBI" id="CHEBI:46398"/>
        <dbReference type="ChEBI" id="CHEBI:156051"/>
    </reaction>
</comment>
<evidence type="ECO:0000256" key="7">
    <source>
        <dbReference type="ARBA" id="ARBA00022842"/>
    </source>
</evidence>
<dbReference type="EC" id="2.7.7.-" evidence="8"/>
<comment type="function">
    <text evidence="8">Nucleotidyltransferase involved in the post-translational modification of proteins. It can catalyze the addition of adenosine monophosphate (AMP) or uridine monophosphate (UMP) to a protein, resulting in modifications known as AMPylation and UMPylation.</text>
</comment>
<dbReference type="GO" id="GO:0000287">
    <property type="term" value="F:magnesium ion binding"/>
    <property type="evidence" value="ECO:0007669"/>
    <property type="project" value="UniProtKB-UniRule"/>
</dbReference>
<protein>
    <recommendedName>
        <fullName evidence="8">Protein nucleotidyltransferase YdiU</fullName>
        <ecNumber evidence="8">2.7.7.-</ecNumber>
    </recommendedName>
    <alternativeName>
        <fullName evidence="8">Protein adenylyltransferase YdiU</fullName>
        <ecNumber evidence="8">2.7.7.108</ecNumber>
    </alternativeName>
    <alternativeName>
        <fullName evidence="8">Protein uridylyltransferase YdiU</fullName>
        <ecNumber evidence="8">2.7.7.-</ecNumber>
    </alternativeName>
</protein>
<feature type="binding site" evidence="8">
    <location>
        <position position="119"/>
    </location>
    <ligand>
        <name>ATP</name>
        <dbReference type="ChEBI" id="CHEBI:30616"/>
    </ligand>
</feature>
<dbReference type="HAMAP" id="MF_00692">
    <property type="entry name" value="SelO"/>
    <property type="match status" value="1"/>
</dbReference>
<dbReference type="PANTHER" id="PTHR32057">
    <property type="entry name" value="PROTEIN ADENYLYLTRANSFERASE SELO, MITOCHONDRIAL"/>
    <property type="match status" value="1"/>
</dbReference>
<feature type="binding site" evidence="8">
    <location>
        <position position="177"/>
    </location>
    <ligand>
        <name>ATP</name>
        <dbReference type="ChEBI" id="CHEBI:30616"/>
    </ligand>
</feature>
<evidence type="ECO:0000256" key="2">
    <source>
        <dbReference type="ARBA" id="ARBA00022679"/>
    </source>
</evidence>
<feature type="binding site" evidence="8">
    <location>
        <position position="245"/>
    </location>
    <ligand>
        <name>ATP</name>
        <dbReference type="ChEBI" id="CHEBI:30616"/>
    </ligand>
</feature>
<feature type="binding site" evidence="8">
    <location>
        <position position="236"/>
    </location>
    <ligand>
        <name>Mg(2+)</name>
        <dbReference type="ChEBI" id="CHEBI:18420"/>
    </ligand>
</feature>
<dbReference type="Pfam" id="PF02696">
    <property type="entry name" value="SelO"/>
    <property type="match status" value="1"/>
</dbReference>
<gene>
    <name evidence="8" type="primary">ydiU</name>
    <name evidence="8" type="synonym">selO</name>
    <name evidence="9" type="ORF">IW254_000827</name>
</gene>
<feature type="binding site" evidence="8">
    <location>
        <position position="245"/>
    </location>
    <ligand>
        <name>Mg(2+)</name>
        <dbReference type="ChEBI" id="CHEBI:18420"/>
    </ligand>
</feature>
<evidence type="ECO:0000256" key="8">
    <source>
        <dbReference type="HAMAP-Rule" id="MF_00692"/>
    </source>
</evidence>
<feature type="binding site" evidence="8">
    <location>
        <position position="82"/>
    </location>
    <ligand>
        <name>ATP</name>
        <dbReference type="ChEBI" id="CHEBI:30616"/>
    </ligand>
</feature>
<evidence type="ECO:0000313" key="9">
    <source>
        <dbReference type="EMBL" id="MBG6121858.1"/>
    </source>
</evidence>
<comment type="catalytic activity">
    <reaction evidence="8">
        <text>L-seryl-[protein] + ATP = 3-O-(5'-adenylyl)-L-seryl-[protein] + diphosphate</text>
        <dbReference type="Rhea" id="RHEA:58120"/>
        <dbReference type="Rhea" id="RHEA-COMP:9863"/>
        <dbReference type="Rhea" id="RHEA-COMP:15073"/>
        <dbReference type="ChEBI" id="CHEBI:29999"/>
        <dbReference type="ChEBI" id="CHEBI:30616"/>
        <dbReference type="ChEBI" id="CHEBI:33019"/>
        <dbReference type="ChEBI" id="CHEBI:142516"/>
        <dbReference type="EC" id="2.7.7.108"/>
    </reaction>
</comment>
<feature type="binding site" evidence="8">
    <location>
        <position position="105"/>
    </location>
    <ligand>
        <name>ATP</name>
        <dbReference type="ChEBI" id="CHEBI:30616"/>
    </ligand>
</feature>
<evidence type="ECO:0000256" key="5">
    <source>
        <dbReference type="ARBA" id="ARBA00022741"/>
    </source>
</evidence>
<comment type="caution">
    <text evidence="9">The sequence shown here is derived from an EMBL/GenBank/DDBJ whole genome shotgun (WGS) entry which is preliminary data.</text>
</comment>
<organism evidence="9 10">
    <name type="scientific">Corynebacterium aquatimens</name>
    <dbReference type="NCBI Taxonomy" id="1190508"/>
    <lineage>
        <taxon>Bacteria</taxon>
        <taxon>Bacillati</taxon>
        <taxon>Actinomycetota</taxon>
        <taxon>Actinomycetes</taxon>
        <taxon>Mycobacteriales</taxon>
        <taxon>Corynebacteriaceae</taxon>
        <taxon>Corynebacterium</taxon>
    </lineage>
</organism>
<keyword evidence="2 8" id="KW-0808">Transferase</keyword>
<comment type="catalytic activity">
    <reaction evidence="8">
        <text>L-tyrosyl-[protein] + UTP = O-(5'-uridylyl)-L-tyrosyl-[protein] + diphosphate</text>
        <dbReference type="Rhea" id="RHEA:83887"/>
        <dbReference type="Rhea" id="RHEA-COMP:10136"/>
        <dbReference type="Rhea" id="RHEA-COMP:20238"/>
        <dbReference type="ChEBI" id="CHEBI:33019"/>
        <dbReference type="ChEBI" id="CHEBI:46398"/>
        <dbReference type="ChEBI" id="CHEBI:46858"/>
        <dbReference type="ChEBI" id="CHEBI:90602"/>
    </reaction>
</comment>
<keyword evidence="8" id="KW-0464">Manganese</keyword>
<evidence type="ECO:0000256" key="4">
    <source>
        <dbReference type="ARBA" id="ARBA00022723"/>
    </source>
</evidence>
<dbReference type="Proteomes" id="UP000658613">
    <property type="component" value="Unassembled WGS sequence"/>
</dbReference>
<comment type="similarity">
    <text evidence="1 8">Belongs to the SELO family.</text>
</comment>
<feature type="binding site" evidence="8">
    <location>
        <position position="118"/>
    </location>
    <ligand>
        <name>ATP</name>
        <dbReference type="ChEBI" id="CHEBI:30616"/>
    </ligand>
</feature>
<keyword evidence="6 8" id="KW-0067">ATP-binding</keyword>
<feature type="active site" description="Proton acceptor" evidence="8">
    <location>
        <position position="235"/>
    </location>
</feature>
<dbReference type="EC" id="2.7.7.108" evidence="8"/>
<comment type="catalytic activity">
    <reaction evidence="8">
        <text>L-tyrosyl-[protein] + ATP = O-(5'-adenylyl)-L-tyrosyl-[protein] + diphosphate</text>
        <dbReference type="Rhea" id="RHEA:54288"/>
        <dbReference type="Rhea" id="RHEA-COMP:10136"/>
        <dbReference type="Rhea" id="RHEA-COMP:13846"/>
        <dbReference type="ChEBI" id="CHEBI:30616"/>
        <dbReference type="ChEBI" id="CHEBI:33019"/>
        <dbReference type="ChEBI" id="CHEBI:46858"/>
        <dbReference type="ChEBI" id="CHEBI:83624"/>
        <dbReference type="EC" id="2.7.7.108"/>
    </reaction>
</comment>
<keyword evidence="4 8" id="KW-0479">Metal-binding</keyword>
<proteinExistence type="inferred from homology"/>